<evidence type="ECO:0000313" key="2">
    <source>
        <dbReference type="EMBL" id="AVB75533.1"/>
    </source>
</evidence>
<evidence type="ECO:0000256" key="1">
    <source>
        <dbReference type="SAM" id="Phobius"/>
    </source>
</evidence>
<proteinExistence type="predicted"/>
<name>A0A2L1C8A4_METMI</name>
<dbReference type="AlphaFoldDB" id="A0A2L1C8A4"/>
<evidence type="ECO:0000313" key="3">
    <source>
        <dbReference type="Proteomes" id="UP000239462"/>
    </source>
</evidence>
<dbReference type="KEGG" id="mmad:MMJJ_01140"/>
<dbReference type="Proteomes" id="UP000239462">
    <property type="component" value="Chromosome"/>
</dbReference>
<sequence>MDLNYVINTVLGCYDTIFISLAVVGISVWSTFWFWVTTLES</sequence>
<keyword evidence="1" id="KW-0472">Membrane</keyword>
<organism evidence="2 3">
    <name type="scientific">Methanococcus maripaludis</name>
    <name type="common">Methanococcus deltae</name>
    <dbReference type="NCBI Taxonomy" id="39152"/>
    <lineage>
        <taxon>Archaea</taxon>
        <taxon>Methanobacteriati</taxon>
        <taxon>Methanobacteriota</taxon>
        <taxon>Methanomada group</taxon>
        <taxon>Methanococci</taxon>
        <taxon>Methanococcales</taxon>
        <taxon>Methanococcaceae</taxon>
        <taxon>Methanococcus</taxon>
    </lineage>
</organism>
<keyword evidence="1" id="KW-0812">Transmembrane</keyword>
<accession>A0A2L1C8A4</accession>
<gene>
    <name evidence="2" type="ORF">MMJJ_01140</name>
</gene>
<protein>
    <submittedName>
        <fullName evidence="2">Uncharacterized protein</fullName>
    </submittedName>
</protein>
<keyword evidence="1" id="KW-1133">Transmembrane helix</keyword>
<feature type="transmembrane region" description="Helical" evidence="1">
    <location>
        <begin position="12"/>
        <end position="36"/>
    </location>
</feature>
<dbReference type="EMBL" id="CP026606">
    <property type="protein sequence ID" value="AVB75533.1"/>
    <property type="molecule type" value="Genomic_DNA"/>
</dbReference>
<reference evidence="3" key="1">
    <citation type="journal article" date="2018" name="Genome Announc.">
        <title>Complete Genome Sequence of the Methanococcus maripaludis Type Strain JJ (DSM 2067), a Model for Selenoprotein Synthesis in Archaea.</title>
        <authorList>
            <person name="Poehlein A."/>
            <person name="Heym D."/>
            <person name="Quitzke V."/>
            <person name="Fersch J."/>
            <person name="Daniel R."/>
            <person name="Rother M."/>
        </authorList>
    </citation>
    <scope>NUCLEOTIDE SEQUENCE [LARGE SCALE GENOMIC DNA]</scope>
    <source>
        <strain evidence="3">DSM 2067</strain>
    </source>
</reference>